<keyword evidence="1" id="KW-0175">Coiled coil</keyword>
<keyword evidence="3" id="KW-1185">Reference proteome</keyword>
<dbReference type="GeneID" id="72070833"/>
<proteinExistence type="predicted"/>
<protein>
    <submittedName>
        <fullName evidence="2">Uncharacterized protein</fullName>
    </submittedName>
</protein>
<reference evidence="2" key="1">
    <citation type="submission" date="2021-11" db="EMBL/GenBank/DDBJ databases">
        <title>Purpureocillium_takamizusanense_genome.</title>
        <authorList>
            <person name="Nguyen N.-H."/>
        </authorList>
    </citation>
    <scope>NUCLEOTIDE SEQUENCE</scope>
    <source>
        <strain evidence="2">PT3</strain>
    </source>
</reference>
<evidence type="ECO:0000313" key="2">
    <source>
        <dbReference type="EMBL" id="UNI23045.1"/>
    </source>
</evidence>
<organism evidence="2 3">
    <name type="scientific">Purpureocillium takamizusanense</name>
    <dbReference type="NCBI Taxonomy" id="2060973"/>
    <lineage>
        <taxon>Eukaryota</taxon>
        <taxon>Fungi</taxon>
        <taxon>Dikarya</taxon>
        <taxon>Ascomycota</taxon>
        <taxon>Pezizomycotina</taxon>
        <taxon>Sordariomycetes</taxon>
        <taxon>Hypocreomycetidae</taxon>
        <taxon>Hypocreales</taxon>
        <taxon>Ophiocordycipitaceae</taxon>
        <taxon>Purpureocillium</taxon>
    </lineage>
</organism>
<dbReference type="Proteomes" id="UP000829364">
    <property type="component" value="Chromosome 9"/>
</dbReference>
<dbReference type="AlphaFoldDB" id="A0A9Q8VDQ6"/>
<accession>A0A9Q8VDQ6</accession>
<dbReference type="EMBL" id="CP086362">
    <property type="protein sequence ID" value="UNI23045.1"/>
    <property type="molecule type" value="Genomic_DNA"/>
</dbReference>
<name>A0A9Q8VDQ6_9HYPO</name>
<sequence>MTTPSGADSLPPGMLVTGGTAQVQLWKALDKHESLYEFMHELGRVGRALDSDGVLQSKNFAVNKTAKAFRDAAGGKWDMMAVLHSMPRSMVRAIVLGTVAFDDYGRGLESYTWPSTTSHTDRQGVYVIGLRRVGHDGRFLTAGEAKLLIDGLNQYTAAARRALWPVTGPATERQHAAAQLMARVDARVAGKGNWQIVSPRFITSEENMEHVRALVGSLRRVVGQMEAVGMDAGERMAQSPLYVGCSTNLLARLADYELSQDFRSVNNKLAVTTSMLLELDLPVELVARMAVRTWMPTQLAVAEHLVVTMASSLVYQGGFNATQAGERHGTWSGCDDARQLVLGRTPYLRDNLACTLGDIADRARFETELNAFLEDLDKSEADMLDAEVEAAAAAPYLHVDCDVLIQSLEARVAQVKIALKEAQEDYETAQVLARLARISLHGARGSTAPADAPADAHET</sequence>
<dbReference type="OrthoDB" id="5154054at2759"/>
<evidence type="ECO:0000256" key="1">
    <source>
        <dbReference type="SAM" id="Coils"/>
    </source>
</evidence>
<dbReference type="RefSeq" id="XP_047846526.1">
    <property type="nucleotide sequence ID" value="XM_047990519.1"/>
</dbReference>
<feature type="coiled-coil region" evidence="1">
    <location>
        <begin position="362"/>
        <end position="432"/>
    </location>
</feature>
<evidence type="ECO:0000313" key="3">
    <source>
        <dbReference type="Proteomes" id="UP000829364"/>
    </source>
</evidence>
<dbReference type="KEGG" id="ptkz:JDV02_008888"/>
<gene>
    <name evidence="2" type="ORF">JDV02_008888</name>
</gene>